<dbReference type="Proteomes" id="UP000561438">
    <property type="component" value="Unassembled WGS sequence"/>
</dbReference>
<keyword evidence="3" id="KW-1185">Reference proteome</keyword>
<name>A0A850H4C7_9SPHN</name>
<evidence type="ECO:0000313" key="3">
    <source>
        <dbReference type="Proteomes" id="UP000561438"/>
    </source>
</evidence>
<sequence length="173" mass="17594">MVANGSETLSASLPEGVLTVSFEIGARIVVQAGGNGLGSMAKASIPVRVAWPSAVEKEKSVLCVIQRPNRAPDNLRGAGIAGRPREASNASAAPSRRNGGGGEPVHGLFRWLFGLVACIALAGGLPVGTTGLPVRVEIGARIVVQAGGNGLGSMAKASIPVRVAWPSYVPPVW</sequence>
<reference evidence="2 3" key="1">
    <citation type="submission" date="2020-06" db="EMBL/GenBank/DDBJ databases">
        <title>Altererythrobacter sp. HHU K3-1.</title>
        <authorList>
            <person name="Zhang D."/>
            <person name="Xue H."/>
        </authorList>
    </citation>
    <scope>NUCLEOTIDE SEQUENCE [LARGE SCALE GENOMIC DNA]</scope>
    <source>
        <strain evidence="2 3">HHU K3-1</strain>
    </source>
</reference>
<gene>
    <name evidence="2" type="ORF">HUV48_08410</name>
</gene>
<organism evidence="2 3">
    <name type="scientific">Qipengyuania atrilutea</name>
    <dbReference type="NCBI Taxonomy" id="2744473"/>
    <lineage>
        <taxon>Bacteria</taxon>
        <taxon>Pseudomonadati</taxon>
        <taxon>Pseudomonadota</taxon>
        <taxon>Alphaproteobacteria</taxon>
        <taxon>Sphingomonadales</taxon>
        <taxon>Erythrobacteraceae</taxon>
        <taxon>Qipengyuania</taxon>
    </lineage>
</organism>
<feature type="compositionally biased region" description="Low complexity" evidence="1">
    <location>
        <begin position="87"/>
        <end position="97"/>
    </location>
</feature>
<feature type="region of interest" description="Disordered" evidence="1">
    <location>
        <begin position="74"/>
        <end position="101"/>
    </location>
</feature>
<dbReference type="AlphaFoldDB" id="A0A850H4C7"/>
<evidence type="ECO:0000256" key="1">
    <source>
        <dbReference type="SAM" id="MobiDB-lite"/>
    </source>
</evidence>
<protein>
    <submittedName>
        <fullName evidence="2">Uncharacterized protein</fullName>
    </submittedName>
</protein>
<dbReference type="RefSeq" id="WP_176267379.1">
    <property type="nucleotide sequence ID" value="NZ_JABWGV010000003.1"/>
</dbReference>
<dbReference type="EMBL" id="JABWGV010000003">
    <property type="protein sequence ID" value="NVD45042.1"/>
    <property type="molecule type" value="Genomic_DNA"/>
</dbReference>
<accession>A0A850H4C7</accession>
<proteinExistence type="predicted"/>
<evidence type="ECO:0000313" key="2">
    <source>
        <dbReference type="EMBL" id="NVD45042.1"/>
    </source>
</evidence>
<comment type="caution">
    <text evidence="2">The sequence shown here is derived from an EMBL/GenBank/DDBJ whole genome shotgun (WGS) entry which is preliminary data.</text>
</comment>